<sequence>LENKSKTSVLGNSISDHDLIVASLNLKKPRPKPTYISPRSFKNFKKDAFLADISSAPWSIFDIFEDNEGKLDTFNSLFHQILDQRGPVKIIRQRARPN</sequence>
<accession>A0A3M6TQ65</accession>
<evidence type="ECO:0000313" key="2">
    <source>
        <dbReference type="Proteomes" id="UP000275408"/>
    </source>
</evidence>
<keyword evidence="2" id="KW-1185">Reference proteome</keyword>
<reference evidence="1 2" key="1">
    <citation type="journal article" date="2018" name="Sci. Rep.">
        <title>Comparative analysis of the Pocillopora damicornis genome highlights role of immune system in coral evolution.</title>
        <authorList>
            <person name="Cunning R."/>
            <person name="Bay R.A."/>
            <person name="Gillette P."/>
            <person name="Baker A.C."/>
            <person name="Traylor-Knowles N."/>
        </authorList>
    </citation>
    <scope>NUCLEOTIDE SEQUENCE [LARGE SCALE GENOMIC DNA]</scope>
    <source>
        <strain evidence="1">RSMAS</strain>
        <tissue evidence="1">Whole animal</tissue>
    </source>
</reference>
<dbReference type="AlphaFoldDB" id="A0A3M6TQ65"/>
<feature type="non-terminal residue" evidence="1">
    <location>
        <position position="1"/>
    </location>
</feature>
<comment type="caution">
    <text evidence="1">The sequence shown here is derived from an EMBL/GenBank/DDBJ whole genome shotgun (WGS) entry which is preliminary data.</text>
</comment>
<organism evidence="1 2">
    <name type="scientific">Pocillopora damicornis</name>
    <name type="common">Cauliflower coral</name>
    <name type="synonym">Millepora damicornis</name>
    <dbReference type="NCBI Taxonomy" id="46731"/>
    <lineage>
        <taxon>Eukaryota</taxon>
        <taxon>Metazoa</taxon>
        <taxon>Cnidaria</taxon>
        <taxon>Anthozoa</taxon>
        <taxon>Hexacorallia</taxon>
        <taxon>Scleractinia</taxon>
        <taxon>Astrocoeniina</taxon>
        <taxon>Pocilloporidae</taxon>
        <taxon>Pocillopora</taxon>
    </lineage>
</organism>
<evidence type="ECO:0000313" key="1">
    <source>
        <dbReference type="EMBL" id="RMX43510.1"/>
    </source>
</evidence>
<feature type="non-terminal residue" evidence="1">
    <location>
        <position position="98"/>
    </location>
</feature>
<name>A0A3M6TQ65_POCDA</name>
<dbReference type="EMBL" id="RCHS01003197">
    <property type="protein sequence ID" value="RMX43510.1"/>
    <property type="molecule type" value="Genomic_DNA"/>
</dbReference>
<dbReference type="Proteomes" id="UP000275408">
    <property type="component" value="Unassembled WGS sequence"/>
</dbReference>
<proteinExistence type="predicted"/>
<protein>
    <submittedName>
        <fullName evidence="1">Uncharacterized protein</fullName>
    </submittedName>
</protein>
<gene>
    <name evidence="1" type="ORF">pdam_00001977</name>
</gene>